<evidence type="ECO:0000256" key="9">
    <source>
        <dbReference type="ARBA" id="ARBA00023136"/>
    </source>
</evidence>
<dbReference type="Proteomes" id="UP000887566">
    <property type="component" value="Unplaced"/>
</dbReference>
<organism evidence="14 15">
    <name type="scientific">Plectus sambesii</name>
    <dbReference type="NCBI Taxonomy" id="2011161"/>
    <lineage>
        <taxon>Eukaryota</taxon>
        <taxon>Metazoa</taxon>
        <taxon>Ecdysozoa</taxon>
        <taxon>Nematoda</taxon>
        <taxon>Chromadorea</taxon>
        <taxon>Plectida</taxon>
        <taxon>Plectina</taxon>
        <taxon>Plectoidea</taxon>
        <taxon>Plectidae</taxon>
        <taxon>Plectus</taxon>
    </lineage>
</organism>
<keyword evidence="10 11" id="KW-0407">Ion channel</keyword>
<evidence type="ECO:0000256" key="8">
    <source>
        <dbReference type="ARBA" id="ARBA00023065"/>
    </source>
</evidence>
<feature type="domain" description="Neurotransmitter-gated ion-channel ligand-binding" evidence="12">
    <location>
        <begin position="58"/>
        <end position="260"/>
    </location>
</feature>
<dbReference type="InterPro" id="IPR006028">
    <property type="entry name" value="GABAA/Glycine_rcpt"/>
</dbReference>
<keyword evidence="9 11" id="KW-0472">Membrane</keyword>
<dbReference type="InterPro" id="IPR036719">
    <property type="entry name" value="Neuro-gated_channel_TM_sf"/>
</dbReference>
<dbReference type="Gene3D" id="1.20.58.390">
    <property type="entry name" value="Neurotransmitter-gated ion-channel transmembrane domain"/>
    <property type="match status" value="1"/>
</dbReference>
<dbReference type="PRINTS" id="PR00253">
    <property type="entry name" value="GABAARECEPTR"/>
</dbReference>
<dbReference type="FunFam" id="2.70.170.10:FF:000034">
    <property type="entry name" value="Ligand-Gated ion Channel"/>
    <property type="match status" value="1"/>
</dbReference>
<feature type="transmembrane region" description="Helical" evidence="11">
    <location>
        <begin position="290"/>
        <end position="306"/>
    </location>
</feature>
<dbReference type="InterPro" id="IPR006202">
    <property type="entry name" value="Neur_chan_lig-bd"/>
</dbReference>
<evidence type="ECO:0000256" key="6">
    <source>
        <dbReference type="ARBA" id="ARBA00022729"/>
    </source>
</evidence>
<dbReference type="InterPro" id="IPR038050">
    <property type="entry name" value="Neuro_actylchol_rec"/>
</dbReference>
<dbReference type="Pfam" id="PF02931">
    <property type="entry name" value="Neur_chan_LBD"/>
    <property type="match status" value="1"/>
</dbReference>
<dbReference type="WBParaSite" id="PSAMB.scaffold551size62451.g7001.t2">
    <property type="protein sequence ID" value="PSAMB.scaffold551size62451.g7001.t2"/>
    <property type="gene ID" value="PSAMB.scaffold551size62451.g7001"/>
</dbReference>
<keyword evidence="7 11" id="KW-1133">Transmembrane helix</keyword>
<dbReference type="InterPro" id="IPR006029">
    <property type="entry name" value="Neurotrans-gated_channel_TM"/>
</dbReference>
<keyword evidence="6" id="KW-0732">Signal</keyword>
<keyword evidence="4" id="KW-1003">Cell membrane</keyword>
<evidence type="ECO:0000259" key="13">
    <source>
        <dbReference type="Pfam" id="PF02932"/>
    </source>
</evidence>
<comment type="subcellular location">
    <subcellularLocation>
        <location evidence="2">Cell membrane</location>
    </subcellularLocation>
    <subcellularLocation>
        <location evidence="1">Membrane</location>
        <topology evidence="1">Multi-pass membrane protein</topology>
    </subcellularLocation>
</comment>
<dbReference type="GO" id="GO:0005886">
    <property type="term" value="C:plasma membrane"/>
    <property type="evidence" value="ECO:0007669"/>
    <property type="project" value="UniProtKB-SubCell"/>
</dbReference>
<dbReference type="GO" id="GO:0004888">
    <property type="term" value="F:transmembrane signaling receptor activity"/>
    <property type="evidence" value="ECO:0007669"/>
    <property type="project" value="InterPro"/>
</dbReference>
<evidence type="ECO:0000256" key="10">
    <source>
        <dbReference type="ARBA" id="ARBA00023303"/>
    </source>
</evidence>
<evidence type="ECO:0000259" key="12">
    <source>
        <dbReference type="Pfam" id="PF02931"/>
    </source>
</evidence>
<feature type="transmembrane region" description="Helical" evidence="11">
    <location>
        <begin position="326"/>
        <end position="348"/>
    </location>
</feature>
<evidence type="ECO:0000256" key="7">
    <source>
        <dbReference type="ARBA" id="ARBA00022989"/>
    </source>
</evidence>
<evidence type="ECO:0000256" key="3">
    <source>
        <dbReference type="ARBA" id="ARBA00022448"/>
    </source>
</evidence>
<feature type="domain" description="Neurotransmitter-gated ion-channel transmembrane" evidence="13">
    <location>
        <begin position="268"/>
        <end position="514"/>
    </location>
</feature>
<comment type="similarity">
    <text evidence="11">Belongs to the ligand-gated ion channel (TC 1.A.9) family.</text>
</comment>
<keyword evidence="5 11" id="KW-0812">Transmembrane</keyword>
<name>A0A914WWP0_9BILA</name>
<evidence type="ECO:0000256" key="11">
    <source>
        <dbReference type="RuleBase" id="RU000687"/>
    </source>
</evidence>
<dbReference type="PRINTS" id="PR00252">
    <property type="entry name" value="NRIONCHANNEL"/>
</dbReference>
<dbReference type="InterPro" id="IPR018000">
    <property type="entry name" value="Neurotransmitter_ion_chnl_CS"/>
</dbReference>
<protein>
    <submittedName>
        <fullName evidence="15">Uncharacterized protein</fullName>
    </submittedName>
</protein>
<proteinExistence type="inferred from homology"/>
<evidence type="ECO:0000256" key="1">
    <source>
        <dbReference type="ARBA" id="ARBA00004141"/>
    </source>
</evidence>
<reference evidence="15" key="1">
    <citation type="submission" date="2022-11" db="UniProtKB">
        <authorList>
            <consortium name="WormBaseParasite"/>
        </authorList>
    </citation>
    <scope>IDENTIFICATION</scope>
</reference>
<dbReference type="AlphaFoldDB" id="A0A914WWP0"/>
<evidence type="ECO:0000313" key="15">
    <source>
        <dbReference type="WBParaSite" id="PSAMB.scaffold551size62451.g7001.t2"/>
    </source>
</evidence>
<dbReference type="PROSITE" id="PS00236">
    <property type="entry name" value="NEUROTR_ION_CHANNEL"/>
    <property type="match status" value="1"/>
</dbReference>
<dbReference type="GO" id="GO:0005230">
    <property type="term" value="F:extracellular ligand-gated monoatomic ion channel activity"/>
    <property type="evidence" value="ECO:0007669"/>
    <property type="project" value="InterPro"/>
</dbReference>
<feature type="transmembrane region" description="Helical" evidence="11">
    <location>
        <begin position="261"/>
        <end position="283"/>
    </location>
</feature>
<feature type="transmembrane region" description="Helical" evidence="11">
    <location>
        <begin position="501"/>
        <end position="517"/>
    </location>
</feature>
<keyword evidence="3 11" id="KW-0813">Transport</keyword>
<keyword evidence="14" id="KW-1185">Reference proteome</keyword>
<evidence type="ECO:0000256" key="2">
    <source>
        <dbReference type="ARBA" id="ARBA00004236"/>
    </source>
</evidence>
<accession>A0A914WWP0</accession>
<dbReference type="Gene3D" id="2.70.170.10">
    <property type="entry name" value="Neurotransmitter-gated ion-channel ligand-binding domain"/>
    <property type="match status" value="1"/>
</dbReference>
<dbReference type="Pfam" id="PF02932">
    <property type="entry name" value="Neur_chan_memb"/>
    <property type="match status" value="1"/>
</dbReference>
<dbReference type="PANTHER" id="PTHR18945">
    <property type="entry name" value="NEUROTRANSMITTER GATED ION CHANNEL"/>
    <property type="match status" value="1"/>
</dbReference>
<dbReference type="InterPro" id="IPR036734">
    <property type="entry name" value="Neur_chan_lig-bd_sf"/>
</dbReference>
<keyword evidence="8 11" id="KW-0406">Ion transport</keyword>
<dbReference type="SUPFAM" id="SSF90112">
    <property type="entry name" value="Neurotransmitter-gated ion-channel transmembrane pore"/>
    <property type="match status" value="1"/>
</dbReference>
<dbReference type="CDD" id="cd19049">
    <property type="entry name" value="LGIC_TM_anion"/>
    <property type="match status" value="1"/>
</dbReference>
<evidence type="ECO:0000313" key="14">
    <source>
        <dbReference type="Proteomes" id="UP000887566"/>
    </source>
</evidence>
<sequence>MFGNATDTSVDSDVRVKLFSLIWSVVNLTAPAALDYPDYDMFCEDAEPENETLSHLVLRTILNESYNKNIIPSRGGVNVVLEFVIQTIAEISEITGSFTSDVLFSQIWHDPRLKFHHITNCLQNLTLNHAMIDRIWTPNVCFVNSKYTSLHSSPTPNIFLMVYPNGTVWVNYRLRVQGPCDMDLSLFPMDVQECELVMESYAYNAGKVGLNWRDWNPVFSISKAKLADFSLYGLRWTKNEFNYAAGQWDQLTVTLSFSRSYGFYILQMYLPTYASVFISFIGFWLDSKALPARITLVTSSLMALTFQYGNVARALPKVSYVKAIDVWMFACVGFNFISLVEVALVCYIDRRIMRKEKARREKRKREHMECARRNTLKKKSTAATEESEELLSGGHDCRLIDYGSLLLPPAANNNRHHSFDAIEYDEPTHSDWTPSRLTTSSTCLFNFRKKAKSKKNGGQASHLLDSLRTLTAFGVGLSGHDEPEVRTRWTGEFIDHICQKLFPGLFALFNLVYWVYYTSLNFQAKMRATNIDYMPYTPHTII</sequence>
<evidence type="ECO:0000256" key="5">
    <source>
        <dbReference type="ARBA" id="ARBA00022692"/>
    </source>
</evidence>
<dbReference type="SUPFAM" id="SSF63712">
    <property type="entry name" value="Nicotinic receptor ligand binding domain-like"/>
    <property type="match status" value="1"/>
</dbReference>
<dbReference type="InterPro" id="IPR006201">
    <property type="entry name" value="Neur_channel"/>
</dbReference>
<dbReference type="CDD" id="cd18990">
    <property type="entry name" value="LGIC_ECD_GABAAR"/>
    <property type="match status" value="1"/>
</dbReference>
<evidence type="ECO:0000256" key="4">
    <source>
        <dbReference type="ARBA" id="ARBA00022475"/>
    </source>
</evidence>